<accession>A0AAW9QGM0</accession>
<feature type="domain" description="Ice-binding protein C-terminal" evidence="2">
    <location>
        <begin position="196"/>
        <end position="219"/>
    </location>
</feature>
<feature type="chain" id="PRO_5043734836" evidence="1">
    <location>
        <begin position="20"/>
        <end position="223"/>
    </location>
</feature>
<keyword evidence="1" id="KW-0732">Signal</keyword>
<dbReference type="InterPro" id="IPR013424">
    <property type="entry name" value="Ice-binding_C"/>
</dbReference>
<gene>
    <name evidence="3" type="ORF">V4F39_07650</name>
</gene>
<protein>
    <submittedName>
        <fullName evidence="3">PEP-CTERM sorting domain-containing protein</fullName>
    </submittedName>
</protein>
<organism evidence="3 4">
    <name type="scientific">Aquincola agrisoli</name>
    <dbReference type="NCBI Taxonomy" id="3119538"/>
    <lineage>
        <taxon>Bacteria</taxon>
        <taxon>Pseudomonadati</taxon>
        <taxon>Pseudomonadota</taxon>
        <taxon>Betaproteobacteria</taxon>
        <taxon>Burkholderiales</taxon>
        <taxon>Sphaerotilaceae</taxon>
        <taxon>Aquincola</taxon>
    </lineage>
</organism>
<dbReference type="RefSeq" id="WP_332288717.1">
    <property type="nucleotide sequence ID" value="NZ_JAZIBG010000019.1"/>
</dbReference>
<evidence type="ECO:0000259" key="2">
    <source>
        <dbReference type="Pfam" id="PF07589"/>
    </source>
</evidence>
<evidence type="ECO:0000256" key="1">
    <source>
        <dbReference type="SAM" id="SignalP"/>
    </source>
</evidence>
<proteinExistence type="predicted"/>
<reference evidence="3 4" key="1">
    <citation type="submission" date="2024-02" db="EMBL/GenBank/DDBJ databases">
        <title>Genome sequence of Aquincola sp. MAHUQ-54.</title>
        <authorList>
            <person name="Huq M.A."/>
        </authorList>
    </citation>
    <scope>NUCLEOTIDE SEQUENCE [LARGE SCALE GENOMIC DNA]</scope>
    <source>
        <strain evidence="3 4">MAHUQ-54</strain>
    </source>
</reference>
<evidence type="ECO:0000313" key="4">
    <source>
        <dbReference type="Proteomes" id="UP001336250"/>
    </source>
</evidence>
<dbReference type="Pfam" id="PF07589">
    <property type="entry name" value="PEP-CTERM"/>
    <property type="match status" value="1"/>
</dbReference>
<dbReference type="EMBL" id="JAZIBG010000019">
    <property type="protein sequence ID" value="MEF7613780.1"/>
    <property type="molecule type" value="Genomic_DNA"/>
</dbReference>
<keyword evidence="4" id="KW-1185">Reference proteome</keyword>
<dbReference type="NCBIfam" id="TIGR02595">
    <property type="entry name" value="PEP_CTERM"/>
    <property type="match status" value="1"/>
</dbReference>
<dbReference type="AlphaFoldDB" id="A0AAW9QGM0"/>
<feature type="signal peptide" evidence="1">
    <location>
        <begin position="1"/>
        <end position="19"/>
    </location>
</feature>
<sequence>MFKRFVIGCVALWMLGANAAPLVYTSAQYTTVAAASAGADADFNTDSSASAAPPLLTSATVFNATEFASGSGIAANGLLTTQAEASSLAGVASAVGTSEFLGTFNLDSSLQLSIDLTNLDFSDAAAFSSGTLFVLVTVDGTTYLDEQLSSSGLYNYTLGPSIGGSYMFSLLLSSEANTSTGGNASNFSSVTFGVSPVPEPSTLLLFGIGLIGCFLRQRRMPLN</sequence>
<dbReference type="Proteomes" id="UP001336250">
    <property type="component" value="Unassembled WGS sequence"/>
</dbReference>
<comment type="caution">
    <text evidence="3">The sequence shown here is derived from an EMBL/GenBank/DDBJ whole genome shotgun (WGS) entry which is preliminary data.</text>
</comment>
<evidence type="ECO:0000313" key="3">
    <source>
        <dbReference type="EMBL" id="MEF7613780.1"/>
    </source>
</evidence>
<name>A0AAW9QGM0_9BURK</name>